<dbReference type="PANTHER" id="PTHR43591:SF24">
    <property type="entry name" value="2-METHOXY-6-POLYPRENYL-1,4-BENZOQUINOL METHYLASE, MITOCHONDRIAL"/>
    <property type="match status" value="1"/>
</dbReference>
<accession>A0AAX0HBL3</accession>
<dbReference type="PANTHER" id="PTHR43591">
    <property type="entry name" value="METHYLTRANSFERASE"/>
    <property type="match status" value="1"/>
</dbReference>
<evidence type="ECO:0000313" key="6">
    <source>
        <dbReference type="EMBL" id="OCR90889.1"/>
    </source>
</evidence>
<evidence type="ECO:0000313" key="7">
    <source>
        <dbReference type="Proteomes" id="UP000093100"/>
    </source>
</evidence>
<dbReference type="HAMAP" id="MF_01813">
    <property type="entry name" value="MenG_UbiE_methyltr"/>
    <property type="match status" value="1"/>
</dbReference>
<evidence type="ECO:0000256" key="3">
    <source>
        <dbReference type="ARBA" id="ARBA00022679"/>
    </source>
</evidence>
<dbReference type="SUPFAM" id="SSF53335">
    <property type="entry name" value="S-adenosyl-L-methionine-dependent methyltransferases"/>
    <property type="match status" value="1"/>
</dbReference>
<dbReference type="GO" id="GO:0032259">
    <property type="term" value="P:methylation"/>
    <property type="evidence" value="ECO:0007669"/>
    <property type="project" value="UniProtKB-KW"/>
</dbReference>
<keyword evidence="3 5" id="KW-0808">Transferase</keyword>
<sequence length="238" mass="26743">MEKQAKIIEMFNQIAPTYDKANRILSFGVDTSWRKNACCIVLDKLKEKEINIVDVACGTGDMMGIWEQMANKKNIKISSMSGVDPSVGMLEVAKEKFPNYNFITALANDTSLPNDFADVISISYGIRNVVKMEEALKEFNKILKLGGYVAVLEFTKREQGGFISKIRDFYLSKILPKIGGFISKNEAAYTYLPSSIENFLDKNSFCDELIKAGFEIEVCKGFSFDISTLFIAKKVKQI</sequence>
<dbReference type="GO" id="GO:0009234">
    <property type="term" value="P:menaquinone biosynthetic process"/>
    <property type="evidence" value="ECO:0007669"/>
    <property type="project" value="UniProtKB-UniRule"/>
</dbReference>
<feature type="binding site" evidence="5">
    <location>
        <position position="59"/>
    </location>
    <ligand>
        <name>S-adenosyl-L-methionine</name>
        <dbReference type="ChEBI" id="CHEBI:59789"/>
    </ligand>
</feature>
<dbReference type="GO" id="GO:0008425">
    <property type="term" value="F:2-methoxy-6-polyprenyl-1,4-benzoquinol methyltransferase activity"/>
    <property type="evidence" value="ECO:0007669"/>
    <property type="project" value="TreeGrafter"/>
</dbReference>
<comment type="caution">
    <text evidence="5">Lacks conserved residue(s) required for the propagation of feature annotation.</text>
</comment>
<dbReference type="PROSITE" id="PS01183">
    <property type="entry name" value="UBIE_1"/>
    <property type="match status" value="1"/>
</dbReference>
<evidence type="ECO:0000256" key="2">
    <source>
        <dbReference type="ARBA" id="ARBA00022603"/>
    </source>
</evidence>
<reference evidence="6 7" key="1">
    <citation type="journal article" date="2016" name="Genome Biol. Evol.">
        <title>Comparative Genomics of Campylobacter fetus from Reptiles and Mammals Reveals Divergent Evolution in Host-Associated Lineages.</title>
        <authorList>
            <person name="Gilbert M.J."/>
            <person name="Miller W.G."/>
            <person name="Yee E."/>
            <person name="Zomer A.L."/>
            <person name="van der Graaf-van Bloois L."/>
            <person name="Fitzgerald C."/>
            <person name="Forbes K.J."/>
            <person name="Meric G."/>
            <person name="Sheppard S.K."/>
            <person name="Wagenaar J.A."/>
            <person name="Duim B."/>
        </authorList>
    </citation>
    <scope>NUCLEOTIDE SEQUENCE [LARGE SCALE GENOMIC DNA]</scope>
    <source>
        <strain evidence="6 7">12S02225-3</strain>
    </source>
</reference>
<name>A0AAX0HBL3_CAMFE</name>
<dbReference type="Gene3D" id="3.40.50.150">
    <property type="entry name" value="Vaccinia Virus protein VP39"/>
    <property type="match status" value="1"/>
</dbReference>
<protein>
    <recommendedName>
        <fullName evidence="5">Demethylmenaquinone methyltransferase</fullName>
        <ecNumber evidence="5">2.1.1.163</ecNumber>
    </recommendedName>
</protein>
<dbReference type="InterPro" id="IPR029063">
    <property type="entry name" value="SAM-dependent_MTases_sf"/>
</dbReference>
<dbReference type="InterPro" id="IPR023576">
    <property type="entry name" value="UbiE/COQ5_MeTrFase_CS"/>
</dbReference>
<feature type="binding site" evidence="5">
    <location>
        <position position="123"/>
    </location>
    <ligand>
        <name>S-adenosyl-L-methionine</name>
        <dbReference type="ChEBI" id="CHEBI:59789"/>
    </ligand>
</feature>
<comment type="catalytic activity">
    <reaction evidence="5">
        <text>a 2-demethylmenaquinol + S-adenosyl-L-methionine = a menaquinol + S-adenosyl-L-homocysteine + H(+)</text>
        <dbReference type="Rhea" id="RHEA:42640"/>
        <dbReference type="Rhea" id="RHEA-COMP:9539"/>
        <dbReference type="Rhea" id="RHEA-COMP:9563"/>
        <dbReference type="ChEBI" id="CHEBI:15378"/>
        <dbReference type="ChEBI" id="CHEBI:18151"/>
        <dbReference type="ChEBI" id="CHEBI:55437"/>
        <dbReference type="ChEBI" id="CHEBI:57856"/>
        <dbReference type="ChEBI" id="CHEBI:59789"/>
        <dbReference type="EC" id="2.1.1.163"/>
    </reaction>
</comment>
<dbReference type="PROSITE" id="PS51608">
    <property type="entry name" value="SAM_MT_UBIE"/>
    <property type="match status" value="1"/>
</dbReference>
<dbReference type="AlphaFoldDB" id="A0AAX0HBL3"/>
<dbReference type="CDD" id="cd02440">
    <property type="entry name" value="AdoMet_MTases"/>
    <property type="match status" value="1"/>
</dbReference>
<evidence type="ECO:0000256" key="1">
    <source>
        <dbReference type="ARBA" id="ARBA00022428"/>
    </source>
</evidence>
<dbReference type="EMBL" id="LFLK01000004">
    <property type="protein sequence ID" value="OCR90889.1"/>
    <property type="molecule type" value="Genomic_DNA"/>
</dbReference>
<evidence type="ECO:0000256" key="5">
    <source>
        <dbReference type="HAMAP-Rule" id="MF_01813"/>
    </source>
</evidence>
<keyword evidence="6" id="KW-0830">Ubiquinone</keyword>
<comment type="similarity">
    <text evidence="5">Belongs to the class I-like SAM-binding methyltransferase superfamily. MenG/UbiE family.</text>
</comment>
<dbReference type="NCBIfam" id="TIGR01934">
    <property type="entry name" value="MenG_MenH_UbiE"/>
    <property type="match status" value="1"/>
</dbReference>
<feature type="binding site" evidence="5">
    <location>
        <position position="84"/>
    </location>
    <ligand>
        <name>S-adenosyl-L-methionine</name>
        <dbReference type="ChEBI" id="CHEBI:59789"/>
    </ligand>
</feature>
<evidence type="ECO:0000256" key="4">
    <source>
        <dbReference type="ARBA" id="ARBA00022691"/>
    </source>
</evidence>
<dbReference type="RefSeq" id="WP_058908988.1">
    <property type="nucleotide sequence ID" value="NZ_CP027287.1"/>
</dbReference>
<dbReference type="Pfam" id="PF01209">
    <property type="entry name" value="Ubie_methyltran"/>
    <property type="match status" value="1"/>
</dbReference>
<dbReference type="InterPro" id="IPR004033">
    <property type="entry name" value="UbiE/COQ5_MeTrFase"/>
</dbReference>
<comment type="caution">
    <text evidence="6">The sequence shown here is derived from an EMBL/GenBank/DDBJ whole genome shotgun (WGS) entry which is preliminary data.</text>
</comment>
<gene>
    <name evidence="5" type="primary">menG</name>
    <name evidence="6" type="ORF">CFT12S02225_05245</name>
</gene>
<dbReference type="EC" id="2.1.1.163" evidence="5"/>
<dbReference type="Proteomes" id="UP000093100">
    <property type="component" value="Unassembled WGS sequence"/>
</dbReference>
<keyword evidence="1 5" id="KW-0474">Menaquinone biosynthesis</keyword>
<comment type="pathway">
    <text evidence="5">Quinol/quinone metabolism; menaquinone biosynthesis; menaquinol from 1,4-dihydroxy-2-naphthoate: step 2/2.</text>
</comment>
<dbReference type="NCBIfam" id="NF001244">
    <property type="entry name" value="PRK00216.1-5"/>
    <property type="match status" value="1"/>
</dbReference>
<keyword evidence="4 5" id="KW-0949">S-adenosyl-L-methionine</keyword>
<organism evidence="6 7">
    <name type="scientific">Campylobacter fetus subsp. testudinum</name>
    <dbReference type="NCBI Taxonomy" id="1507806"/>
    <lineage>
        <taxon>Bacteria</taxon>
        <taxon>Pseudomonadati</taxon>
        <taxon>Campylobacterota</taxon>
        <taxon>Epsilonproteobacteria</taxon>
        <taxon>Campylobacterales</taxon>
        <taxon>Campylobacteraceae</taxon>
        <taxon>Campylobacter</taxon>
    </lineage>
</organism>
<dbReference type="GO" id="GO:0043770">
    <property type="term" value="F:demethylmenaquinone methyltransferase activity"/>
    <property type="evidence" value="ECO:0007669"/>
    <property type="project" value="UniProtKB-UniRule"/>
</dbReference>
<proteinExistence type="inferred from homology"/>
<keyword evidence="2 5" id="KW-0489">Methyltransferase</keyword>
<comment type="function">
    <text evidence="5">Methyltransferase required for the conversion of demethylmenaquinol (DMKH2) to menaquinol (MKH2).</text>
</comment>